<evidence type="ECO:0000313" key="10">
    <source>
        <dbReference type="EMBL" id="KAK9957004.1"/>
    </source>
</evidence>
<sequence length="2667" mass="293664">MADNKLRLLMLLIVAVSKAQDEGAPCSMAKRYKPFNKYEYFYETESLNALNGAVNGPKASCKVEIAVPDTCSYIVRTADCTLSEVIDVDADGNPVFGAAAGAEDFKTAMERHPLKFTVEGDDDIKLFPEEDERINILNIKRGIISALAVPVLEEDKNKDMPTIYGLCKTDYVVNTREDVTTEVTLTRDLSVCDKFRPVDDHTSPLALITGMKYPLAQLIKSKQTCNYKFNNEQHHMTSGTCTEKHVLALFSHKREYGVINTGKQALTLLGVSKYNDQVFEHNVANMKPLHPDSSVDMSPIQDKESALVVLREIADLSKTNDGRKRAHLAHKLIAVIRKMEAETLTAVVPEALEISQSLTYQALLQCGTPECVSAIMQLFRTFDTSSVEIDAAVYAMGMIPRSSRVLVKEMLAMAKFKPSKPIYYALSNAVRRLFETDGVTSEIQAVADYALEQIGDCTGDQEHVFLSLRVIGNMVAALGAARPALQSSVIQCIKQPAASAAVQQAAVQVYRQIPVPEEGREVLLHAVLDRTASIQKRVAAYLILMKNPTHAELDQLAAALHVEENLQVKSFIISHISNILTSTAPEILDLRQKIQEAFQGNEIEMLTESTKFSRYYRLGSLEGNMIFESPNELPREVMVEMTLNAFGFDMDLIEIGMEGKGFDPIVEAIFGEDGFFPDTIMKTTLYATDKMPAQLNEVLDNMLPIMRNDRKKRQASQNIFNEISHNVNKLMEDLKAQDAPEAMVYLKLLGAELGYLDTKDGKMIQNLLKMIPTDFLKRLLSSVDNELFLHYIFMDNEFYLPTGAGFPLRVALSGTFTPGVKGGLSFNPGMGEFALTLSAGIEFVTEIGTHFPDYVHCGLEMHTNIYHESGVRAKLSVTDGQLKLSIPAPRGPTELISVINSLVSVVGAKTKSIPAKGEYINMNKCTALFLGLKYCAALKYPDARSNDAAPYFPLSGDSKFSVELHPSEDVTEYIATISYAYEDEADKVTFSVKTEGTSFEARNVVILNRQQYSFSAELLIDSLQLDSKVSAKLKHAEKLTLEIESDLKLPETTSVQTLILKYENQKIEAEFKSDVRSEIQRIIPNISAIETFVSSLLDHQIGLNEMKVRDVLAKTAVNLGVHAVPVITLPERLFLNVEAAAKYHFGQDTIYTITLPLPLGGKSSRDLNFPTTLSTPNLIVPHLGLEFESTSINLPEFSIPWGVLLSVPTLELVEMSGKLNSNFYNLEAAVSAATDPAASYSAMFEVTGTSPVKLLSLKVEGSALVEATPGESLKANVKTALHHNIISATISVEEEVEFAEKLSVKSKSKFEVTSRVGVQVLLEHTGQFGVDAEEISGDGNLEGSFKAGSVNGSCNLFQSASVLPFRPEAKIKSSLKVDSTLLQAQNSFAVAFANGELIIHSNNTAFDNLLTLQNIAKIAVKESELVLNSHAEARALGLKIQNVAETRAGAEAVSVKIETSTHSSEEQIHSLFRGALDIDGLAIHNDASVKLMGHIALHKAILKLNKDGLTTNGRTLVQSLLSLEDLQHTFEITYKNETATAQSKTIGNLMGSLINHNTELEIAGLSGTIKNHIRFNSILFDFDTNTHGTTIPFRVNFDAAVNGKVKTRLYRVGQANHEFIAKVLLKAEPQSIAHSHECKISSLLDLDYGVFIKSQFESMSDTLLIPSEQKTKVTVKAKVNDYAIEQEISAYNTPMRLGLEGSGKMHTNLFNTANTDYQDFAVSGFLKYDKSTDIQSVSLPFIESFSLVPDNIRLLLVSMGETLRNYINREGIASKIQSLPQHVSDFVSNLNIEKRVVQLKHGLKTLYQEYALKLKGLIGAFEKLVSDVGNRFSEALDNLEELVLMVMQIDKVVEMLPKHIKVLIFSIIEDVKNTLSSINTQSYTKLNEIFHPASAEHKLDSQIPAISTSLLVPCFGKLYGQVRISSPVYNIRTSAEFKNASEKYPLFTAFIKTKGTSANLEVLNYNLESTAQISIPEKSPVIVSETFKLTHIELALDQQALLTLNGSASNDTFFLEASHKCRVNLPSHSLSGEVSLIQKAVSCQDDATITLTVKNDGTGKFALQDFSVEGTHESDLHFNMGLGAAKLSFTGHTYSDDLKMKMKVNADAIGLIHLEFSARVETESPFIKNSLLVASGKARLGDMKVEIKTSHVTSVVGAVSGVFSNTANIMTCPSEVAIDFQNRGIAKINLFESFLANIDLQKDYAVTFNSDIHEISSVAVAHLNHYNYSHNFTASNNKAEMGVYAVVNSVASFGYLNAVEMFVPAIFKTAAIRELNLNDNTDFTTSDQPIDLNAKLVYQKSWFAPIIDLGLVVPSLGNLVSEVSFKSCILNLNANTGIYPKDYLMRVSATTDSVFQGSKAKLDGTTKLTGLKLASSLSLENAHIQGSHTSTLTLEDNYEAGLSMNTVAKINLTSFAIDATHQLSADTKVHPKAASNLKIKYTFDRPDSVAARYGDAENTLKLDATLSFISIESATHLTTDSTFPDAVKLKGNMDNEANICVKADGLKSNLKTTGNGYIDFKYAMLGFDINDQLTLEGNLDRMYSLLEIDSNYTFIYRQYEFAINHTALGKAELVPMSTLMAAVDMVLTQPGYRDFDIRDTTSYSSNRSQYQSKVFSRWFNLSREISVENYDDLFVSKFVLGSSHNLTSPSMLLEYQGDLSSIQINKN</sequence>
<evidence type="ECO:0000256" key="5">
    <source>
        <dbReference type="ARBA" id="ARBA00023055"/>
    </source>
</evidence>
<dbReference type="InterPro" id="IPR001747">
    <property type="entry name" value="Vitellogenin_N"/>
</dbReference>
<evidence type="ECO:0000259" key="9">
    <source>
        <dbReference type="PROSITE" id="PS51211"/>
    </source>
</evidence>
<dbReference type="Pfam" id="PF09172">
    <property type="entry name" value="Vit_open_b-sht"/>
    <property type="match status" value="1"/>
</dbReference>
<gene>
    <name evidence="10" type="ORF">ABG768_014702</name>
</gene>
<dbReference type="Pfam" id="PF01347">
    <property type="entry name" value="Vitellogenin_N"/>
    <property type="match status" value="1"/>
</dbReference>
<dbReference type="Gene3D" id="2.30.230.10">
    <property type="entry name" value="Lipovitellin, beta-sheet shell regions, chain A"/>
    <property type="match status" value="1"/>
</dbReference>
<dbReference type="SUPFAM" id="SSF56968">
    <property type="entry name" value="Lipovitellin-phosvitin complex, beta-sheet shell regions"/>
    <property type="match status" value="2"/>
</dbReference>
<dbReference type="SMART" id="SM01169">
    <property type="entry name" value="DUF1943"/>
    <property type="match status" value="1"/>
</dbReference>
<dbReference type="PANTHER" id="PTHR13769:SF5">
    <property type="entry name" value="APOLIPOPROTEIN B-100-RELATED"/>
    <property type="match status" value="1"/>
</dbReference>
<dbReference type="Gene3D" id="1.25.10.20">
    <property type="entry name" value="Vitellinogen, superhelical"/>
    <property type="match status" value="1"/>
</dbReference>
<dbReference type="InterPro" id="IPR052418">
    <property type="entry name" value="Apolipoprotein_B"/>
</dbReference>
<dbReference type="GO" id="GO:0042953">
    <property type="term" value="P:lipoprotein transport"/>
    <property type="evidence" value="ECO:0007669"/>
    <property type="project" value="TreeGrafter"/>
</dbReference>
<feature type="domain" description="Vitellogenin" evidence="9">
    <location>
        <begin position="32"/>
        <end position="657"/>
    </location>
</feature>
<evidence type="ECO:0000256" key="8">
    <source>
        <dbReference type="SAM" id="SignalP"/>
    </source>
</evidence>
<reference evidence="10 11" key="1">
    <citation type="submission" date="2024-05" db="EMBL/GenBank/DDBJ databases">
        <title>A high-quality chromosomal-level genome assembly of Topmouth culter (Culter alburnus).</title>
        <authorList>
            <person name="Zhao H."/>
        </authorList>
    </citation>
    <scope>NUCLEOTIDE SEQUENCE [LARGE SCALE GENOMIC DNA]</scope>
    <source>
        <strain evidence="10">CATC2023</strain>
        <tissue evidence="10">Muscle</tissue>
    </source>
</reference>
<dbReference type="InterPro" id="IPR015816">
    <property type="entry name" value="Vitellinogen_b-sht_N"/>
</dbReference>
<dbReference type="GO" id="GO:0050750">
    <property type="term" value="F:low-density lipoprotein particle receptor binding"/>
    <property type="evidence" value="ECO:0007669"/>
    <property type="project" value="TreeGrafter"/>
</dbReference>
<dbReference type="Gene3D" id="2.20.80.10">
    <property type="entry name" value="Lipovitellin-phosvitin complex, chain A, domain 4"/>
    <property type="match status" value="1"/>
</dbReference>
<dbReference type="Proteomes" id="UP001479290">
    <property type="component" value="Unassembled WGS sequence"/>
</dbReference>
<evidence type="ECO:0000313" key="11">
    <source>
        <dbReference type="Proteomes" id="UP001479290"/>
    </source>
</evidence>
<dbReference type="GO" id="GO:0034359">
    <property type="term" value="C:mature chylomicron"/>
    <property type="evidence" value="ECO:0007669"/>
    <property type="project" value="TreeGrafter"/>
</dbReference>
<feature type="signal peptide" evidence="8">
    <location>
        <begin position="1"/>
        <end position="19"/>
    </location>
</feature>
<dbReference type="GO" id="GO:0006642">
    <property type="term" value="P:triglyceride mobilization"/>
    <property type="evidence" value="ECO:0007669"/>
    <property type="project" value="TreeGrafter"/>
</dbReference>
<evidence type="ECO:0000256" key="1">
    <source>
        <dbReference type="ARBA" id="ARBA00004613"/>
    </source>
</evidence>
<evidence type="ECO:0000256" key="6">
    <source>
        <dbReference type="ARBA" id="ARBA00023180"/>
    </source>
</evidence>
<dbReference type="FunFam" id="2.30.230.10:FF:000003">
    <property type="entry name" value="Apolipoprotein B"/>
    <property type="match status" value="1"/>
</dbReference>
<feature type="chain" id="PRO_5043710676" description="Vitellogenin domain-containing protein" evidence="8">
    <location>
        <begin position="20"/>
        <end position="2667"/>
    </location>
</feature>
<dbReference type="GO" id="GO:0034362">
    <property type="term" value="C:low-density lipoprotein particle"/>
    <property type="evidence" value="ECO:0007669"/>
    <property type="project" value="TreeGrafter"/>
</dbReference>
<evidence type="ECO:0000256" key="3">
    <source>
        <dbReference type="ARBA" id="ARBA00022525"/>
    </source>
</evidence>
<comment type="caution">
    <text evidence="7">Lacks conserved residue(s) required for the propagation of feature annotation.</text>
</comment>
<dbReference type="EMBL" id="JAWDJR010000020">
    <property type="protein sequence ID" value="KAK9957004.1"/>
    <property type="molecule type" value="Genomic_DNA"/>
</dbReference>
<dbReference type="InterPro" id="IPR015819">
    <property type="entry name" value="Lipid_transp_b-sht_shell"/>
</dbReference>
<keyword evidence="3" id="KW-0964">Secreted</keyword>
<dbReference type="SUPFAM" id="SSF48431">
    <property type="entry name" value="Lipovitellin-phosvitin complex, superhelical domain"/>
    <property type="match status" value="1"/>
</dbReference>
<evidence type="ECO:0000256" key="7">
    <source>
        <dbReference type="PROSITE-ProRule" id="PRU00557"/>
    </source>
</evidence>
<organism evidence="10 11">
    <name type="scientific">Culter alburnus</name>
    <name type="common">Topmouth culter</name>
    <dbReference type="NCBI Taxonomy" id="194366"/>
    <lineage>
        <taxon>Eukaryota</taxon>
        <taxon>Metazoa</taxon>
        <taxon>Chordata</taxon>
        <taxon>Craniata</taxon>
        <taxon>Vertebrata</taxon>
        <taxon>Euteleostomi</taxon>
        <taxon>Actinopterygii</taxon>
        <taxon>Neopterygii</taxon>
        <taxon>Teleostei</taxon>
        <taxon>Ostariophysi</taxon>
        <taxon>Cypriniformes</taxon>
        <taxon>Xenocyprididae</taxon>
        <taxon>Xenocypridinae</taxon>
        <taxon>Culter</taxon>
    </lineage>
</organism>
<accession>A0AAW1Z9L2</accession>
<keyword evidence="6" id="KW-0325">Glycoprotein</keyword>
<dbReference type="SMART" id="SM00638">
    <property type="entry name" value="LPD_N"/>
    <property type="match status" value="1"/>
</dbReference>
<dbReference type="GO" id="GO:0120020">
    <property type="term" value="F:cholesterol transfer activity"/>
    <property type="evidence" value="ECO:0007669"/>
    <property type="project" value="TreeGrafter"/>
</dbReference>
<dbReference type="GO" id="GO:0030301">
    <property type="term" value="P:cholesterol transport"/>
    <property type="evidence" value="ECO:0007669"/>
    <property type="project" value="TreeGrafter"/>
</dbReference>
<keyword evidence="11" id="KW-1185">Reference proteome</keyword>
<keyword evidence="2" id="KW-0813">Transport</keyword>
<dbReference type="InterPro" id="IPR011030">
    <property type="entry name" value="Lipovitellin_superhlx_dom"/>
</dbReference>
<proteinExistence type="predicted"/>
<evidence type="ECO:0000256" key="4">
    <source>
        <dbReference type="ARBA" id="ARBA00022729"/>
    </source>
</evidence>
<dbReference type="GO" id="GO:0042632">
    <property type="term" value="P:cholesterol homeostasis"/>
    <property type="evidence" value="ECO:0007669"/>
    <property type="project" value="TreeGrafter"/>
</dbReference>
<dbReference type="PROSITE" id="PS51211">
    <property type="entry name" value="VITELLOGENIN"/>
    <property type="match status" value="1"/>
</dbReference>
<evidence type="ECO:0000256" key="2">
    <source>
        <dbReference type="ARBA" id="ARBA00022448"/>
    </source>
</evidence>
<comment type="caution">
    <text evidence="10">The sequence shown here is derived from an EMBL/GenBank/DDBJ whole genome shotgun (WGS) entry which is preliminary data.</text>
</comment>
<name>A0AAW1Z9L2_CULAL</name>
<keyword evidence="5" id="KW-0445">Lipid transport</keyword>
<dbReference type="PANTHER" id="PTHR13769">
    <property type="entry name" value="APOLIPOPROTEIN B"/>
    <property type="match status" value="1"/>
</dbReference>
<comment type="subcellular location">
    <subcellularLocation>
        <location evidence="1">Secreted</location>
    </subcellularLocation>
</comment>
<dbReference type="Pfam" id="PF06448">
    <property type="entry name" value="DUF1081"/>
    <property type="match status" value="1"/>
</dbReference>
<dbReference type="GO" id="GO:0034361">
    <property type="term" value="C:very-low-density lipoprotein particle"/>
    <property type="evidence" value="ECO:0007669"/>
    <property type="project" value="TreeGrafter"/>
</dbReference>
<keyword evidence="4 8" id="KW-0732">Signal</keyword>
<protein>
    <recommendedName>
        <fullName evidence="9">Vitellogenin domain-containing protein</fullName>
    </recommendedName>
</protein>
<dbReference type="InterPro" id="IPR009454">
    <property type="entry name" value="Lipid_transpt_open_b-sht"/>
</dbReference>
<dbReference type="InterPro" id="IPR015255">
    <property type="entry name" value="Vitellinogen_open_b-sht"/>
</dbReference>